<dbReference type="Pfam" id="PF04598">
    <property type="entry name" value="Gasdermin"/>
    <property type="match status" value="1"/>
</dbReference>
<accession>A0A8J6KL19</accession>
<evidence type="ECO:0000256" key="1">
    <source>
        <dbReference type="ARBA" id="ARBA00004308"/>
    </source>
</evidence>
<sequence length="86" mass="9790">MSVFESVTRSLVQELDSGGDMIPVKSMVDAGAFKRGYLVRERKRFWGWSYYHKTDLTLEDILDEKDEGLVGRLPAGFRGQYVAGEK</sequence>
<dbReference type="PANTHER" id="PTHR16399:SF20">
    <property type="entry name" value="GASDERMIN-B"/>
    <property type="match status" value="1"/>
</dbReference>
<name>A0A8J6KL19_MICOH</name>
<dbReference type="AlphaFoldDB" id="A0A8J6KL19"/>
<dbReference type="Proteomes" id="UP000710432">
    <property type="component" value="Unassembled WGS sequence"/>
</dbReference>
<evidence type="ECO:0000313" key="5">
    <source>
        <dbReference type="EMBL" id="KAH0501173.1"/>
    </source>
</evidence>
<feature type="domain" description="Gasdermin pore forming" evidence="4">
    <location>
        <begin position="3"/>
        <end position="65"/>
    </location>
</feature>
<gene>
    <name evidence="5" type="ORF">LTLLF_198330</name>
</gene>
<reference evidence="5" key="1">
    <citation type="submission" date="2020-03" db="EMBL/GenBank/DDBJ databases">
        <title>Studies in the Genomics of Life Span.</title>
        <authorList>
            <person name="Glass D."/>
        </authorList>
    </citation>
    <scope>NUCLEOTIDE SEQUENCE</scope>
    <source>
        <strain evidence="5">LTLLF</strain>
        <tissue evidence="5">Muscle</tissue>
    </source>
</reference>
<dbReference type="GO" id="GO:0070273">
    <property type="term" value="F:phosphatidylinositol-4-phosphate binding"/>
    <property type="evidence" value="ECO:0007669"/>
    <property type="project" value="TreeGrafter"/>
</dbReference>
<evidence type="ECO:0000313" key="6">
    <source>
        <dbReference type="Proteomes" id="UP000710432"/>
    </source>
</evidence>
<evidence type="ECO:0000256" key="2">
    <source>
        <dbReference type="ARBA" id="ARBA00009279"/>
    </source>
</evidence>
<dbReference type="GO" id="GO:0042742">
    <property type="term" value="P:defense response to bacterium"/>
    <property type="evidence" value="ECO:0007669"/>
    <property type="project" value="TreeGrafter"/>
</dbReference>
<comment type="subcellular location">
    <subcellularLocation>
        <location evidence="1">Endomembrane system</location>
    </subcellularLocation>
</comment>
<dbReference type="GO" id="GO:0012505">
    <property type="term" value="C:endomembrane system"/>
    <property type="evidence" value="ECO:0007669"/>
    <property type="project" value="UniProtKB-SubCell"/>
</dbReference>
<dbReference type="PANTHER" id="PTHR16399">
    <property type="entry name" value="GASDERMIN"/>
    <property type="match status" value="1"/>
</dbReference>
<evidence type="ECO:0000259" key="4">
    <source>
        <dbReference type="Pfam" id="PF04598"/>
    </source>
</evidence>
<keyword evidence="3" id="KW-0472">Membrane</keyword>
<comment type="caution">
    <text evidence="5">The sequence shown here is derived from an EMBL/GenBank/DDBJ whole genome shotgun (WGS) entry which is preliminary data.</text>
</comment>
<evidence type="ECO:0000256" key="3">
    <source>
        <dbReference type="ARBA" id="ARBA00023136"/>
    </source>
</evidence>
<dbReference type="GO" id="GO:0070269">
    <property type="term" value="P:pyroptotic inflammatory response"/>
    <property type="evidence" value="ECO:0007669"/>
    <property type="project" value="TreeGrafter"/>
</dbReference>
<comment type="similarity">
    <text evidence="2">Belongs to the gasdermin family.</text>
</comment>
<dbReference type="GO" id="GO:0005546">
    <property type="term" value="F:phosphatidylinositol-4,5-bisphosphate binding"/>
    <property type="evidence" value="ECO:0007669"/>
    <property type="project" value="TreeGrafter"/>
</dbReference>
<dbReference type="InterPro" id="IPR040460">
    <property type="entry name" value="Gasdermin_pore"/>
</dbReference>
<dbReference type="GO" id="GO:0001786">
    <property type="term" value="F:phosphatidylserine binding"/>
    <property type="evidence" value="ECO:0007669"/>
    <property type="project" value="TreeGrafter"/>
</dbReference>
<proteinExistence type="inferred from homology"/>
<organism evidence="5 6">
    <name type="scientific">Microtus ochrogaster</name>
    <name type="common">Prairie vole</name>
    <dbReference type="NCBI Taxonomy" id="79684"/>
    <lineage>
        <taxon>Eukaryota</taxon>
        <taxon>Metazoa</taxon>
        <taxon>Chordata</taxon>
        <taxon>Craniata</taxon>
        <taxon>Vertebrata</taxon>
        <taxon>Euteleostomi</taxon>
        <taxon>Mammalia</taxon>
        <taxon>Eutheria</taxon>
        <taxon>Euarchontoglires</taxon>
        <taxon>Glires</taxon>
        <taxon>Rodentia</taxon>
        <taxon>Myomorpha</taxon>
        <taxon>Muroidea</taxon>
        <taxon>Cricetidae</taxon>
        <taxon>Arvicolinae</taxon>
        <taxon>Microtus</taxon>
    </lineage>
</organism>
<protein>
    <submittedName>
        <fullName evidence="5">Gasdermin-B</fullName>
    </submittedName>
</protein>
<dbReference type="InterPro" id="IPR007677">
    <property type="entry name" value="Gasdermin"/>
</dbReference>
<dbReference type="EMBL" id="JAATJU010026900">
    <property type="protein sequence ID" value="KAH0501173.1"/>
    <property type="molecule type" value="Genomic_DNA"/>
</dbReference>